<protein>
    <recommendedName>
        <fullName evidence="5">Glutaredoxin domain-containing protein</fullName>
    </recommendedName>
</protein>
<dbReference type="PROSITE" id="PS51354">
    <property type="entry name" value="GLUTAREDOXIN_2"/>
    <property type="match status" value="1"/>
</dbReference>
<comment type="caution">
    <text evidence="6">The sequence shown here is derived from an EMBL/GenBank/DDBJ whole genome shotgun (WGS) entry which is preliminary data.</text>
</comment>
<dbReference type="GO" id="GO:0005829">
    <property type="term" value="C:cytosol"/>
    <property type="evidence" value="ECO:0007669"/>
    <property type="project" value="TreeGrafter"/>
</dbReference>
<dbReference type="CDD" id="cd03028">
    <property type="entry name" value="GRX_PICOT_like"/>
    <property type="match status" value="1"/>
</dbReference>
<dbReference type="EMBL" id="BLLF01005876">
    <property type="protein sequence ID" value="GFH31725.1"/>
    <property type="molecule type" value="Genomic_DNA"/>
</dbReference>
<keyword evidence="4" id="KW-0411">Iron-sulfur</keyword>
<evidence type="ECO:0000313" key="6">
    <source>
        <dbReference type="EMBL" id="GFH31725.1"/>
    </source>
</evidence>
<evidence type="ECO:0000259" key="5">
    <source>
        <dbReference type="Pfam" id="PF00462"/>
    </source>
</evidence>
<feature type="non-terminal residue" evidence="6">
    <location>
        <position position="1"/>
    </location>
</feature>
<evidence type="ECO:0000256" key="1">
    <source>
        <dbReference type="ARBA" id="ARBA00008983"/>
    </source>
</evidence>
<dbReference type="GO" id="GO:0005634">
    <property type="term" value="C:nucleus"/>
    <property type="evidence" value="ECO:0007669"/>
    <property type="project" value="TreeGrafter"/>
</dbReference>
<sequence>MAVQDVSSQEAIEQACTANPLVEAEVVDAATIKYNIATVPSFVFVRGNQVQDQLEGADPAALSDKVAALQQLPPQPGAQQGSGLAQGGTAAAPAAGAGVEGRIKYLLDQYPVLLFMKGVPDAPRCGFSRKVVEALRDIQVPFHAVDILADEELRAGVKAYSDWPTYPQLHVKGELVGGCDIVLEMKVG</sequence>
<evidence type="ECO:0000256" key="3">
    <source>
        <dbReference type="ARBA" id="ARBA00023004"/>
    </source>
</evidence>
<evidence type="ECO:0000256" key="4">
    <source>
        <dbReference type="ARBA" id="ARBA00023014"/>
    </source>
</evidence>
<reference evidence="6 7" key="1">
    <citation type="submission" date="2020-02" db="EMBL/GenBank/DDBJ databases">
        <title>Draft genome sequence of Haematococcus lacustris strain NIES-144.</title>
        <authorList>
            <person name="Morimoto D."/>
            <person name="Nakagawa S."/>
            <person name="Yoshida T."/>
            <person name="Sawayama S."/>
        </authorList>
    </citation>
    <scope>NUCLEOTIDE SEQUENCE [LARGE SCALE GENOMIC DNA]</scope>
    <source>
        <strain evidence="6 7">NIES-144</strain>
    </source>
</reference>
<dbReference type="GO" id="GO:0006879">
    <property type="term" value="P:intracellular iron ion homeostasis"/>
    <property type="evidence" value="ECO:0007669"/>
    <property type="project" value="TreeGrafter"/>
</dbReference>
<keyword evidence="2" id="KW-0479">Metal-binding</keyword>
<proteinExistence type="inferred from homology"/>
<dbReference type="AlphaFoldDB" id="A0A6A0AGJ2"/>
<feature type="non-terminal residue" evidence="6">
    <location>
        <position position="188"/>
    </location>
</feature>
<dbReference type="PANTHER" id="PTHR10293:SF73">
    <property type="entry name" value="GLUTAREDOXIN-3"/>
    <property type="match status" value="1"/>
</dbReference>
<dbReference type="Gene3D" id="3.40.30.10">
    <property type="entry name" value="Glutaredoxin"/>
    <property type="match status" value="1"/>
</dbReference>
<organism evidence="6 7">
    <name type="scientific">Haematococcus lacustris</name>
    <name type="common">Green alga</name>
    <name type="synonym">Haematococcus pluvialis</name>
    <dbReference type="NCBI Taxonomy" id="44745"/>
    <lineage>
        <taxon>Eukaryota</taxon>
        <taxon>Viridiplantae</taxon>
        <taxon>Chlorophyta</taxon>
        <taxon>core chlorophytes</taxon>
        <taxon>Chlorophyceae</taxon>
        <taxon>CS clade</taxon>
        <taxon>Chlamydomonadales</taxon>
        <taxon>Haematococcaceae</taxon>
        <taxon>Haematococcus</taxon>
    </lineage>
</organism>
<dbReference type="InterPro" id="IPR033658">
    <property type="entry name" value="GRX_PICOT-like"/>
</dbReference>
<comment type="similarity">
    <text evidence="1">Belongs to the glutaredoxin family. CGFS subfamily.</text>
</comment>
<feature type="domain" description="Glutaredoxin" evidence="5">
    <location>
        <begin position="112"/>
        <end position="176"/>
    </location>
</feature>
<dbReference type="GO" id="GO:0046872">
    <property type="term" value="F:metal ion binding"/>
    <property type="evidence" value="ECO:0007669"/>
    <property type="project" value="UniProtKB-KW"/>
</dbReference>
<name>A0A6A0AGJ2_HAELA</name>
<dbReference type="PANTHER" id="PTHR10293">
    <property type="entry name" value="GLUTAREDOXIN FAMILY MEMBER"/>
    <property type="match status" value="1"/>
</dbReference>
<dbReference type="InterPro" id="IPR002109">
    <property type="entry name" value="Glutaredoxin"/>
</dbReference>
<evidence type="ECO:0000313" key="7">
    <source>
        <dbReference type="Proteomes" id="UP000485058"/>
    </source>
</evidence>
<keyword evidence="3" id="KW-0408">Iron</keyword>
<keyword evidence="7" id="KW-1185">Reference proteome</keyword>
<dbReference type="GO" id="GO:0051536">
    <property type="term" value="F:iron-sulfur cluster binding"/>
    <property type="evidence" value="ECO:0007669"/>
    <property type="project" value="UniProtKB-KW"/>
</dbReference>
<dbReference type="InterPro" id="IPR036249">
    <property type="entry name" value="Thioredoxin-like_sf"/>
</dbReference>
<gene>
    <name evidence="6" type="ORF">HaLaN_30823</name>
</gene>
<dbReference type="Proteomes" id="UP000485058">
    <property type="component" value="Unassembled WGS sequence"/>
</dbReference>
<dbReference type="NCBIfam" id="TIGR00365">
    <property type="entry name" value="Grx4 family monothiol glutaredoxin"/>
    <property type="match status" value="1"/>
</dbReference>
<dbReference type="SUPFAM" id="SSF52833">
    <property type="entry name" value="Thioredoxin-like"/>
    <property type="match status" value="1"/>
</dbReference>
<dbReference type="Pfam" id="PF00462">
    <property type="entry name" value="Glutaredoxin"/>
    <property type="match status" value="1"/>
</dbReference>
<evidence type="ECO:0000256" key="2">
    <source>
        <dbReference type="ARBA" id="ARBA00022723"/>
    </source>
</evidence>
<dbReference type="InterPro" id="IPR004480">
    <property type="entry name" value="Monothiol_GRX-rel"/>
</dbReference>
<accession>A0A6A0AGJ2</accession>